<dbReference type="InterPro" id="IPR011990">
    <property type="entry name" value="TPR-like_helical_dom_sf"/>
</dbReference>
<keyword evidence="4" id="KW-1185">Reference proteome</keyword>
<evidence type="ECO:0000256" key="1">
    <source>
        <dbReference type="SAM" id="MobiDB-lite"/>
    </source>
</evidence>
<evidence type="ECO:0000313" key="5">
    <source>
        <dbReference type="Proteomes" id="UP000663852"/>
    </source>
</evidence>
<evidence type="ECO:0000313" key="2">
    <source>
        <dbReference type="EMBL" id="CAF1189259.1"/>
    </source>
</evidence>
<evidence type="ECO:0008006" key="6">
    <source>
        <dbReference type="Google" id="ProtNLM"/>
    </source>
</evidence>
<accession>A0A814VI45</accession>
<dbReference type="Proteomes" id="UP000663828">
    <property type="component" value="Unassembled WGS sequence"/>
</dbReference>
<evidence type="ECO:0000313" key="4">
    <source>
        <dbReference type="Proteomes" id="UP000663828"/>
    </source>
</evidence>
<protein>
    <recommendedName>
        <fullName evidence="6">Tetratricopeptide repeat protein</fullName>
    </recommendedName>
</protein>
<organism evidence="2 5">
    <name type="scientific">Adineta ricciae</name>
    <name type="common">Rotifer</name>
    <dbReference type="NCBI Taxonomy" id="249248"/>
    <lineage>
        <taxon>Eukaryota</taxon>
        <taxon>Metazoa</taxon>
        <taxon>Spiralia</taxon>
        <taxon>Gnathifera</taxon>
        <taxon>Rotifera</taxon>
        <taxon>Eurotatoria</taxon>
        <taxon>Bdelloidea</taxon>
        <taxon>Adinetida</taxon>
        <taxon>Adinetidae</taxon>
        <taxon>Adineta</taxon>
    </lineage>
</organism>
<dbReference type="AlphaFoldDB" id="A0A814VI45"/>
<reference evidence="2" key="1">
    <citation type="submission" date="2021-02" db="EMBL/GenBank/DDBJ databases">
        <authorList>
            <person name="Nowell W R."/>
        </authorList>
    </citation>
    <scope>NUCLEOTIDE SEQUENCE</scope>
</reference>
<comment type="caution">
    <text evidence="2">The sequence shown here is derived from an EMBL/GenBank/DDBJ whole genome shotgun (WGS) entry which is preliminary data.</text>
</comment>
<dbReference type="EMBL" id="CAJNOJ010000142">
    <property type="protein sequence ID" value="CAF1189259.1"/>
    <property type="molecule type" value="Genomic_DNA"/>
</dbReference>
<sequence length="226" mass="26805">MLDMINGRLIITEKLYIYMKKNDYANAMRLFMKGANINPKVPKEYSMNHEGVAKWYFDVGRAFIYSQPEKAVQLFEKSLEIRERIFDNDNINVALSHDNIGYTLGINHLDFDRSIDHLAKGKQIFESMELIQLSANSHDNYGIRLHLIVCEDCLSHWYYQKQNYQRVFDYSMDALRIYRFDQDKRTTEIIGRLSVNQMNVEHVDEDTNRDDQYVEEGINPNDRRVD</sequence>
<feature type="region of interest" description="Disordered" evidence="1">
    <location>
        <begin position="204"/>
        <end position="226"/>
    </location>
</feature>
<name>A0A814VI45_ADIRI</name>
<dbReference type="SUPFAM" id="SSF48452">
    <property type="entry name" value="TPR-like"/>
    <property type="match status" value="1"/>
</dbReference>
<gene>
    <name evidence="2" type="ORF">EDS130_LOCUS24704</name>
    <name evidence="3" type="ORF">XAT740_LOCUS33777</name>
</gene>
<dbReference type="Gene3D" id="1.25.40.10">
    <property type="entry name" value="Tetratricopeptide repeat domain"/>
    <property type="match status" value="1"/>
</dbReference>
<dbReference type="OrthoDB" id="7103806at2759"/>
<proteinExistence type="predicted"/>
<dbReference type="EMBL" id="CAJNOR010003251">
    <property type="protein sequence ID" value="CAF1394224.1"/>
    <property type="molecule type" value="Genomic_DNA"/>
</dbReference>
<dbReference type="Proteomes" id="UP000663852">
    <property type="component" value="Unassembled WGS sequence"/>
</dbReference>
<evidence type="ECO:0000313" key="3">
    <source>
        <dbReference type="EMBL" id="CAF1394224.1"/>
    </source>
</evidence>